<evidence type="ECO:0000313" key="15">
    <source>
        <dbReference type="Proteomes" id="UP000276776"/>
    </source>
</evidence>
<dbReference type="Pfam" id="PF01411">
    <property type="entry name" value="tRNA-synt_2c"/>
    <property type="match status" value="1"/>
</dbReference>
<comment type="catalytic activity">
    <reaction evidence="11">
        <text>tRNA(Ala) + L-alanine + ATP = L-alanyl-tRNA(Ala) + AMP + diphosphate</text>
        <dbReference type="Rhea" id="RHEA:12540"/>
        <dbReference type="Rhea" id="RHEA-COMP:9657"/>
        <dbReference type="Rhea" id="RHEA-COMP:9923"/>
        <dbReference type="ChEBI" id="CHEBI:30616"/>
        <dbReference type="ChEBI" id="CHEBI:33019"/>
        <dbReference type="ChEBI" id="CHEBI:57972"/>
        <dbReference type="ChEBI" id="CHEBI:78442"/>
        <dbReference type="ChEBI" id="CHEBI:78497"/>
        <dbReference type="ChEBI" id="CHEBI:456215"/>
        <dbReference type="EC" id="6.1.1.7"/>
    </reaction>
</comment>
<dbReference type="OMA" id="QYNKDEK"/>
<dbReference type="InterPro" id="IPR023033">
    <property type="entry name" value="Ala_tRNA_ligase_euk/bac"/>
</dbReference>
<dbReference type="InterPro" id="IPR018165">
    <property type="entry name" value="Ala-tRNA-synth_IIc_core"/>
</dbReference>
<evidence type="ECO:0000259" key="13">
    <source>
        <dbReference type="PROSITE" id="PS50860"/>
    </source>
</evidence>
<dbReference type="SUPFAM" id="SSF50447">
    <property type="entry name" value="Translation proteins"/>
    <property type="match status" value="1"/>
</dbReference>
<dbReference type="PRINTS" id="PR00980">
    <property type="entry name" value="TRNASYNTHALA"/>
</dbReference>
<dbReference type="GO" id="GO:0004813">
    <property type="term" value="F:alanine-tRNA ligase activity"/>
    <property type="evidence" value="ECO:0007669"/>
    <property type="project" value="UniProtKB-UniRule"/>
</dbReference>
<dbReference type="InterPro" id="IPR050058">
    <property type="entry name" value="Ala-tRNA_ligase"/>
</dbReference>
<dbReference type="InterPro" id="IPR002318">
    <property type="entry name" value="Ala-tRNA-lgiase_IIc"/>
</dbReference>
<dbReference type="EMBL" id="UYYF01004301">
    <property type="protein sequence ID" value="VDN01892.1"/>
    <property type="molecule type" value="Genomic_DNA"/>
</dbReference>
<dbReference type="SUPFAM" id="SSF55681">
    <property type="entry name" value="Class II aaRS and biotin synthetases"/>
    <property type="match status" value="1"/>
</dbReference>
<dbReference type="GO" id="GO:0006419">
    <property type="term" value="P:alanyl-tRNA aminoacylation"/>
    <property type="evidence" value="ECO:0007669"/>
    <property type="project" value="InterPro"/>
</dbReference>
<sequence>MLPRFKVFRVPPSHVLSFGMKENFWEMGDVGPCGPCSEIHYDRVGDRDASQLVNADDPMVVEIWNLVFIQFNREEDGSLKQLPRKHIDCGLGFERLVAVIQNKISNYDTDIFIPIFNAIEKGSKARPYTGKVGIDDVDGVDMAYRVVADHIRTLSIALSDGGRPDNTGRGYVLRRILRRGIRYANEKLSAAPGFFASLVPTIVELLGGTFPELCRDPQAVMDIINDEEKQFLKTLNRGRVLFQRAVDNLQECNVFPGDVAWRLYDTYGFPLDLTQLMAEERGLVVDIAAFENCKQEAVELSSANANKVRDTIDLDVNALSELKRRGLLITDESPKYNYQALPSENEHTMYCFEKCEGIILALRKDKSFFDTLYSGDFGAVILDKTNFYAEQGGQIFDTGILTKVNEEGEFIVTNVQMRGGYTVLVGVVEGKLSVGDTVIQVIDEERRNLIMKNHTGTHVLNFSLRKVIKEVEQKGSLVAPDKLRFDFTSKQALTYEQIKVVEEESQKLIDTNANIFAKNAPLAEARQIRGLRAVFEEAYPDPVRIVSIGIPVEQLLADKNSDMAFNTAVEFCGGTHLHNVGHVGKLVISTEEAIAKGIRRIVALTGPEACRAINRADRLEQRIEEAHNTIINDKSITVDKAQFKAATKKVLELIEEINHSILPYCRKENMRKKARTLQKLIDTLDREAKAAIAKKVQNEVKELDASLNEDTLFTVHIFTKGANGKVLDGALKSMKRTNAVMGFSVNDDTVCASFRLKSRLSDVADKGLKASQWVSEICGLLDGRGGGTATQAQATGNNIDLVEKAAELASDFAKVSLY</sequence>
<dbReference type="NCBIfam" id="TIGR00344">
    <property type="entry name" value="alaS"/>
    <property type="match status" value="1"/>
</dbReference>
<dbReference type="PANTHER" id="PTHR11777">
    <property type="entry name" value="ALANYL-TRNA SYNTHETASE"/>
    <property type="match status" value="1"/>
</dbReference>
<dbReference type="FunFam" id="3.30.980.10:FF:000004">
    <property type="entry name" value="Alanine--tRNA ligase, cytoplasmic"/>
    <property type="match status" value="1"/>
</dbReference>
<evidence type="ECO:0000256" key="8">
    <source>
        <dbReference type="ARBA" id="ARBA00022884"/>
    </source>
</evidence>
<dbReference type="Proteomes" id="UP000276776">
    <property type="component" value="Unassembled WGS sequence"/>
</dbReference>
<evidence type="ECO:0000256" key="7">
    <source>
        <dbReference type="ARBA" id="ARBA00022840"/>
    </source>
</evidence>
<dbReference type="GO" id="GO:0005524">
    <property type="term" value="F:ATP binding"/>
    <property type="evidence" value="ECO:0007669"/>
    <property type="project" value="UniProtKB-UniRule"/>
</dbReference>
<dbReference type="InterPro" id="IPR018162">
    <property type="entry name" value="Ala-tRNA-ligase_IIc_anticod-bd"/>
</dbReference>
<dbReference type="SMART" id="SM00863">
    <property type="entry name" value="tRNA_SAD"/>
    <property type="match status" value="1"/>
</dbReference>
<dbReference type="GO" id="GO:0005739">
    <property type="term" value="C:mitochondrion"/>
    <property type="evidence" value="ECO:0007669"/>
    <property type="project" value="TreeGrafter"/>
</dbReference>
<dbReference type="EC" id="6.1.1.7" evidence="2"/>
<reference evidence="16" key="1">
    <citation type="submission" date="2017-02" db="UniProtKB">
        <authorList>
            <consortium name="WormBaseParasite"/>
        </authorList>
    </citation>
    <scope>IDENTIFICATION</scope>
</reference>
<dbReference type="OrthoDB" id="2423964at2759"/>
<comment type="domain">
    <text evidence="11">Consists of three domains; the N-terminal catalytic domain, the editing domain and the C-terminal C-Ala domain. The editing domain removes incorrectly charged amino acids, while the C-Ala domain, along with tRNA(Ala), serves as a bridge to cooperatively bring together the editing and aminoacylation centers thus stimulating deacylation of misacylated tRNAs.</text>
</comment>
<keyword evidence="6 11" id="KW-0547">Nucleotide-binding</keyword>
<dbReference type="Gene3D" id="3.30.980.10">
    <property type="entry name" value="Threonyl-trna Synthetase, Chain A, domain 2"/>
    <property type="match status" value="1"/>
</dbReference>
<evidence type="ECO:0000256" key="3">
    <source>
        <dbReference type="ARBA" id="ARBA00017959"/>
    </source>
</evidence>
<comment type="function">
    <text evidence="11">Catalyzes the attachment of alanine to tRNA(Ala) in a two-step reaction: alanine is first activated by ATP to form Ala-AMP and then transferred to the acceptor end of tRNA(Ala). Also edits incorrectly charged tRNA(Ala) via its editing domain.</text>
</comment>
<keyword evidence="10 11" id="KW-0030">Aminoacyl-tRNA synthetase</keyword>
<gene>
    <name evidence="14" type="ORF">TCLT_LOCUS4739</name>
</gene>
<feature type="binding site" evidence="11">
    <location>
        <position position="576"/>
    </location>
    <ligand>
        <name>Zn(2+)</name>
        <dbReference type="ChEBI" id="CHEBI:29105"/>
    </ligand>
</feature>
<dbReference type="GO" id="GO:0002161">
    <property type="term" value="F:aminoacyl-tRNA deacylase activity"/>
    <property type="evidence" value="ECO:0007669"/>
    <property type="project" value="TreeGrafter"/>
</dbReference>
<dbReference type="WBParaSite" id="TCLT_0000475001-mRNA-1">
    <property type="protein sequence ID" value="TCLT_0000475001-mRNA-1"/>
    <property type="gene ID" value="TCLT_0000475001"/>
</dbReference>
<proteinExistence type="inferred from homology"/>
<evidence type="ECO:0000256" key="4">
    <source>
        <dbReference type="ARBA" id="ARBA00022555"/>
    </source>
</evidence>
<accession>A0A0N5CWM4</accession>
<dbReference type="Gene3D" id="3.30.930.10">
    <property type="entry name" value="Bira Bifunctional Protein, Domain 2"/>
    <property type="match status" value="1"/>
</dbReference>
<evidence type="ECO:0000256" key="12">
    <source>
        <dbReference type="SAM" id="Coils"/>
    </source>
</evidence>
<keyword evidence="5 11" id="KW-0436">Ligase</keyword>
<organism evidence="16">
    <name type="scientific">Thelazia callipaeda</name>
    <name type="common">Oriental eyeworm</name>
    <name type="synonym">Parasitic nematode</name>
    <dbReference type="NCBI Taxonomy" id="103827"/>
    <lineage>
        <taxon>Eukaryota</taxon>
        <taxon>Metazoa</taxon>
        <taxon>Ecdysozoa</taxon>
        <taxon>Nematoda</taxon>
        <taxon>Chromadorea</taxon>
        <taxon>Rhabditida</taxon>
        <taxon>Spirurina</taxon>
        <taxon>Spiruromorpha</taxon>
        <taxon>Thelazioidea</taxon>
        <taxon>Thelaziidae</taxon>
        <taxon>Thelazia</taxon>
    </lineage>
</organism>
<name>A0A0N5CWM4_THECL</name>
<dbReference type="Pfam" id="PF07973">
    <property type="entry name" value="tRNA_SAD"/>
    <property type="match status" value="1"/>
</dbReference>
<dbReference type="Pfam" id="PF02272">
    <property type="entry name" value="DHHA1"/>
    <property type="match status" value="1"/>
</dbReference>
<evidence type="ECO:0000256" key="9">
    <source>
        <dbReference type="ARBA" id="ARBA00022917"/>
    </source>
</evidence>
<evidence type="ECO:0000256" key="5">
    <source>
        <dbReference type="ARBA" id="ARBA00022598"/>
    </source>
</evidence>
<evidence type="ECO:0000256" key="2">
    <source>
        <dbReference type="ARBA" id="ARBA00013168"/>
    </source>
</evidence>
<feature type="domain" description="Alanyl-transfer RNA synthetases family profile" evidence="13">
    <location>
        <begin position="1"/>
        <end position="615"/>
    </location>
</feature>
<feature type="binding site" evidence="11">
    <location>
        <position position="454"/>
    </location>
    <ligand>
        <name>Zn(2+)</name>
        <dbReference type="ChEBI" id="CHEBI:29105"/>
    </ligand>
</feature>
<dbReference type="GO" id="GO:0008270">
    <property type="term" value="F:zinc ion binding"/>
    <property type="evidence" value="ECO:0007669"/>
    <property type="project" value="UniProtKB-UniRule"/>
</dbReference>
<dbReference type="InterPro" id="IPR018163">
    <property type="entry name" value="Thr/Ala-tRNA-synth_IIc_edit"/>
</dbReference>
<dbReference type="GO" id="GO:0000049">
    <property type="term" value="F:tRNA binding"/>
    <property type="evidence" value="ECO:0007669"/>
    <property type="project" value="UniProtKB-KW"/>
</dbReference>
<feature type="binding site" evidence="11">
    <location>
        <position position="572"/>
    </location>
    <ligand>
        <name>Zn(2+)</name>
        <dbReference type="ChEBI" id="CHEBI:29105"/>
    </ligand>
</feature>
<keyword evidence="11" id="KW-0862">Zinc</keyword>
<keyword evidence="11" id="KW-0479">Metal-binding</keyword>
<comment type="cofactor">
    <cofactor evidence="11">
        <name>Zn(2+)</name>
        <dbReference type="ChEBI" id="CHEBI:29105"/>
    </cofactor>
    <text evidence="11">Binds 1 zinc ion per subunit.</text>
</comment>
<dbReference type="SUPFAM" id="SSF55186">
    <property type="entry name" value="ThrRS/AlaRS common domain"/>
    <property type="match status" value="1"/>
</dbReference>
<feature type="coiled-coil region" evidence="12">
    <location>
        <begin position="667"/>
        <end position="694"/>
    </location>
</feature>
<evidence type="ECO:0000256" key="1">
    <source>
        <dbReference type="ARBA" id="ARBA00008429"/>
    </source>
</evidence>
<keyword evidence="12" id="KW-0175">Coiled coil</keyword>
<protein>
    <recommendedName>
        <fullName evidence="3">Alanine--tRNA ligase</fullName>
        <ecNumber evidence="2">6.1.1.7</ecNumber>
    </recommendedName>
</protein>
<dbReference type="AlphaFoldDB" id="A0A0N5CWM4"/>
<reference evidence="14 15" key="2">
    <citation type="submission" date="2018-11" db="EMBL/GenBank/DDBJ databases">
        <authorList>
            <consortium name="Pathogen Informatics"/>
        </authorList>
    </citation>
    <scope>NUCLEOTIDE SEQUENCE [LARGE SCALE GENOMIC DNA]</scope>
</reference>
<dbReference type="SUPFAM" id="SSF101353">
    <property type="entry name" value="Putative anticodon-binding domain of alanyl-tRNA synthetase (AlaRS)"/>
    <property type="match status" value="1"/>
</dbReference>
<evidence type="ECO:0000256" key="6">
    <source>
        <dbReference type="ARBA" id="ARBA00022741"/>
    </source>
</evidence>
<keyword evidence="15" id="KW-1185">Reference proteome</keyword>
<dbReference type="Gene3D" id="2.40.30.130">
    <property type="match status" value="1"/>
</dbReference>
<comment type="similarity">
    <text evidence="1">Belongs to the class-II aminoacyl-tRNA synthetase family. Alax-L subfamily.</text>
</comment>
<dbReference type="InterPro" id="IPR045864">
    <property type="entry name" value="aa-tRNA-synth_II/BPL/LPL"/>
</dbReference>
<evidence type="ECO:0000256" key="11">
    <source>
        <dbReference type="HAMAP-Rule" id="MF_03133"/>
    </source>
</evidence>
<dbReference type="InterPro" id="IPR012947">
    <property type="entry name" value="tRNA_SAD"/>
</dbReference>
<dbReference type="HAMAP" id="MF_00036_B">
    <property type="entry name" value="Ala_tRNA_synth_B"/>
    <property type="match status" value="1"/>
</dbReference>
<keyword evidence="7 11" id="KW-0067">ATP-binding</keyword>
<keyword evidence="8 11" id="KW-0694">RNA-binding</keyword>
<dbReference type="InterPro" id="IPR009000">
    <property type="entry name" value="Transl_B-barrel_sf"/>
</dbReference>
<evidence type="ECO:0000256" key="10">
    <source>
        <dbReference type="ARBA" id="ARBA00023146"/>
    </source>
</evidence>
<evidence type="ECO:0000313" key="16">
    <source>
        <dbReference type="WBParaSite" id="TCLT_0000475001-mRNA-1"/>
    </source>
</evidence>
<dbReference type="Gene3D" id="3.10.310.40">
    <property type="match status" value="1"/>
</dbReference>
<dbReference type="PROSITE" id="PS50860">
    <property type="entry name" value="AA_TRNA_LIGASE_II_ALA"/>
    <property type="match status" value="1"/>
</dbReference>
<evidence type="ECO:0000313" key="14">
    <source>
        <dbReference type="EMBL" id="VDN01892.1"/>
    </source>
</evidence>
<dbReference type="InterPro" id="IPR018164">
    <property type="entry name" value="Ala-tRNA-synth_IIc_N"/>
</dbReference>
<comment type="subunit">
    <text evidence="11">Monomer.</text>
</comment>
<keyword evidence="4 11" id="KW-0820">tRNA-binding</keyword>
<keyword evidence="9 11" id="KW-0648">Protein biosynthesis</keyword>
<dbReference type="InterPro" id="IPR003156">
    <property type="entry name" value="DHHA1_dom"/>
</dbReference>
<dbReference type="PANTHER" id="PTHR11777:SF9">
    <property type="entry name" value="ALANINE--TRNA LIGASE, CYTOPLASMIC"/>
    <property type="match status" value="1"/>
</dbReference>
<feature type="binding site" evidence="11">
    <location>
        <position position="458"/>
    </location>
    <ligand>
        <name>Zn(2+)</name>
        <dbReference type="ChEBI" id="CHEBI:29105"/>
    </ligand>
</feature>
<dbReference type="STRING" id="103827.A0A0N5CWM4"/>